<proteinExistence type="predicted"/>
<evidence type="ECO:0000256" key="1">
    <source>
        <dbReference type="ARBA" id="ARBA00022448"/>
    </source>
</evidence>
<dbReference type="AlphaFoldDB" id="A0A0V8JN65"/>
<dbReference type="GO" id="GO:0005524">
    <property type="term" value="F:ATP binding"/>
    <property type="evidence" value="ECO:0007669"/>
    <property type="project" value="UniProtKB-KW"/>
</dbReference>
<keyword evidence="2" id="KW-0547">Nucleotide-binding</keyword>
<name>A0A0V8JN65_9BACI</name>
<dbReference type="Proteomes" id="UP000053681">
    <property type="component" value="Unassembled WGS sequence"/>
</dbReference>
<evidence type="ECO:0000313" key="5">
    <source>
        <dbReference type="Proteomes" id="UP000053681"/>
    </source>
</evidence>
<dbReference type="RefSeq" id="WP_062686688.1">
    <property type="nucleotide sequence ID" value="NZ_KQ758641.1"/>
</dbReference>
<reference evidence="4 5" key="1">
    <citation type="submission" date="2015-11" db="EMBL/GenBank/DDBJ databases">
        <title>Bacillus caseinolyticus sp nov.</title>
        <authorList>
            <person name="Dastager S.G."/>
            <person name="Mawlankar R."/>
        </authorList>
    </citation>
    <scope>NUCLEOTIDE SEQUENCE [LARGE SCALE GENOMIC DNA]</scope>
    <source>
        <strain evidence="4 5">SGD-V-76</strain>
    </source>
</reference>
<dbReference type="SUPFAM" id="SSF52540">
    <property type="entry name" value="P-loop containing nucleoside triphosphate hydrolases"/>
    <property type="match status" value="1"/>
</dbReference>
<comment type="caution">
    <text evidence="4">The sequence shown here is derived from an EMBL/GenBank/DDBJ whole genome shotgun (WGS) entry which is preliminary data.</text>
</comment>
<protein>
    <submittedName>
        <fullName evidence="4">Uncharacterized protein</fullName>
    </submittedName>
</protein>
<dbReference type="InterPro" id="IPR027417">
    <property type="entry name" value="P-loop_NTPase"/>
</dbReference>
<organism evidence="4 5">
    <name type="scientific">Priestia veravalensis</name>
    <dbReference type="NCBI Taxonomy" id="1414648"/>
    <lineage>
        <taxon>Bacteria</taxon>
        <taxon>Bacillati</taxon>
        <taxon>Bacillota</taxon>
        <taxon>Bacilli</taxon>
        <taxon>Bacillales</taxon>
        <taxon>Bacillaceae</taxon>
        <taxon>Priestia</taxon>
    </lineage>
</organism>
<dbReference type="PANTHER" id="PTHR42939">
    <property type="entry name" value="ABC TRANSPORTER ATP-BINDING PROTEIN ALBC-RELATED"/>
    <property type="match status" value="1"/>
</dbReference>
<keyword evidence="5" id="KW-1185">Reference proteome</keyword>
<evidence type="ECO:0000256" key="2">
    <source>
        <dbReference type="ARBA" id="ARBA00022741"/>
    </source>
</evidence>
<gene>
    <name evidence="4" type="ORF">AS180_08600</name>
</gene>
<evidence type="ECO:0000256" key="3">
    <source>
        <dbReference type="ARBA" id="ARBA00022840"/>
    </source>
</evidence>
<dbReference type="EMBL" id="LNQP01000025">
    <property type="protein sequence ID" value="KSU88333.1"/>
    <property type="molecule type" value="Genomic_DNA"/>
</dbReference>
<sequence length="101" mass="11171">MGSLLNKPSVLLLDEFISGIDPINMKKIKSILKDYVSAGNSILLSTHQLEVAQTFCDSLVFINEGKILKIESDISSVFTKNESLEDYFISMLNMSGGTQHD</sequence>
<dbReference type="InterPro" id="IPR051782">
    <property type="entry name" value="ABC_Transporter_VariousFunc"/>
</dbReference>
<keyword evidence="1" id="KW-0813">Transport</keyword>
<dbReference type="PANTHER" id="PTHR42939:SF1">
    <property type="entry name" value="ABC TRANSPORTER ATP-BINDING PROTEIN ALBC-RELATED"/>
    <property type="match status" value="1"/>
</dbReference>
<accession>A0A0V8JN65</accession>
<evidence type="ECO:0000313" key="4">
    <source>
        <dbReference type="EMBL" id="KSU88333.1"/>
    </source>
</evidence>
<keyword evidence="3" id="KW-0067">ATP-binding</keyword>
<dbReference type="Gene3D" id="3.40.50.300">
    <property type="entry name" value="P-loop containing nucleotide triphosphate hydrolases"/>
    <property type="match status" value="1"/>
</dbReference>